<keyword evidence="2" id="KW-0326">Glycosidase</keyword>
<dbReference type="InterPro" id="IPR036116">
    <property type="entry name" value="FN3_sf"/>
</dbReference>
<dbReference type="KEGG" id="gmw:113509377"/>
<dbReference type="Gene3D" id="3.20.20.80">
    <property type="entry name" value="Glycosidases"/>
    <property type="match status" value="1"/>
</dbReference>
<dbReference type="Pfam" id="PF17137">
    <property type="entry name" value="DUF5110"/>
    <property type="match status" value="1"/>
</dbReference>
<organism evidence="5 6">
    <name type="scientific">Galleria mellonella</name>
    <name type="common">Greater wax moth</name>
    <dbReference type="NCBI Taxonomy" id="7137"/>
    <lineage>
        <taxon>Eukaryota</taxon>
        <taxon>Metazoa</taxon>
        <taxon>Ecdysozoa</taxon>
        <taxon>Arthropoda</taxon>
        <taxon>Hexapoda</taxon>
        <taxon>Insecta</taxon>
        <taxon>Pterygota</taxon>
        <taxon>Neoptera</taxon>
        <taxon>Endopterygota</taxon>
        <taxon>Lepidoptera</taxon>
        <taxon>Glossata</taxon>
        <taxon>Ditrysia</taxon>
        <taxon>Pyraloidea</taxon>
        <taxon>Pyralidae</taxon>
        <taxon>Galleriinae</taxon>
        <taxon>Galleria</taxon>
    </lineage>
</organism>
<accession>A0A6J1W726</accession>
<dbReference type="Pfam" id="PF00754">
    <property type="entry name" value="F5_F8_type_C"/>
    <property type="match status" value="1"/>
</dbReference>
<dbReference type="InterPro" id="IPR025887">
    <property type="entry name" value="Glyco_hydro_31_N_dom"/>
</dbReference>
<dbReference type="Pfam" id="PF21365">
    <property type="entry name" value="Glyco_hydro_31_3rd"/>
    <property type="match status" value="1"/>
</dbReference>
<dbReference type="SUPFAM" id="SSF74650">
    <property type="entry name" value="Galactose mutarotase-like"/>
    <property type="match status" value="1"/>
</dbReference>
<dbReference type="Gene3D" id="2.60.40.1760">
    <property type="entry name" value="glycosyl hydrolase (family 31)"/>
    <property type="match status" value="1"/>
</dbReference>
<dbReference type="InterPro" id="IPR011013">
    <property type="entry name" value="Gal_mutarotase_sf_dom"/>
</dbReference>
<dbReference type="GO" id="GO:0030246">
    <property type="term" value="F:carbohydrate binding"/>
    <property type="evidence" value="ECO:0007669"/>
    <property type="project" value="InterPro"/>
</dbReference>
<dbReference type="PANTHER" id="PTHR43863">
    <property type="entry name" value="HYDROLASE, PUTATIVE (AFU_ORTHOLOGUE AFUA_1G03140)-RELATED"/>
    <property type="match status" value="1"/>
</dbReference>
<protein>
    <submittedName>
        <fullName evidence="6 7">Uncharacterized protein LOC113509377</fullName>
    </submittedName>
</protein>
<dbReference type="InterPro" id="IPR003961">
    <property type="entry name" value="FN3_dom"/>
</dbReference>
<dbReference type="Proteomes" id="UP001652740">
    <property type="component" value="Unplaced"/>
</dbReference>
<sequence length="1087" mass="124736">MAGNEKKLGVIMSITKSDKYFEIQYETQEKARLYILNSHVFRYYMSPTGEFLDYPKPNNPTDKARINIKSVDDYDKTIFEKSFVEDTETFYIVHTNKIDILFDKIKGTMSVRDKRTNKIVLIEQEPLSYGDNKATQILLQNNDEFYFGGGMQNGRFTHKGKIIEIVNSNNWIDGGVSSPCPFYWSTFGYGVLRNTWEPGVYDFGSKSQDIIKTTHQIEDFDAFFFINSHPKDILVDYYELTGNPIFMPEFAFYEAHLNTFNRDYWVKVHPDTTGAILFEDGFYYKSYQPKDIDDKNEGILESLNGENNNYQFSARAMIDRYKMYDMPLGWFVPNDGYGSGYGQTDTLEGDIENLKQFVDYAKSNGVEVALWTESNLEPVDPENPKKGDRDLNKEVREAGIVALKCDVAWIGSGYSFALNAVEHASEIFLNATKHNNRKMTIMVDGWAGTQRHSGIWSGDQRGGEWEYIRFHIPTYIGSGLSGLPVIGSDMDGIFGGGDKDVNIRDYQWKTFTPLQLNMDGWGSKPKYPFSYNDEAKSINRAYLKLKSMLMPYNYSIGYESTQGFPMIRAMFIEFPQELLGYTIESQYQYMWGPSILVAPIYNEETIEKESLRHGIYLPDSNQVWIDLFTGEKFQGGKVLNNVKVPLWKIPVFIREGAIIPMTNPNNNPNEIERHIRIFNLYPNNESSFDVYEDDGFSSAYLSGHFASTKIITYGPKTNENKDLQIHINKTEGKYANMIKERCTVIRIMASKDIKTLKVAINGETIDIVKVQSQEEFDLKENVYYFNSDFIINPYLVELAGKEIHQSFLMIKIQTMDITKNDIQIKIHGYENESTIYGKYSTVDNSLKAPSALTANEHKITATTIPLHWPAVKESISYEIEKDNFVYTNIIGTDFTFDNLKSESKYSFRIRSVKNNTVSVWSEYYIVHTKSDPFKYIVTGVKVSCNLPCEPGQEVCKLTDGDLYSIWHTDWGTAGKAKCNDGHFITLNFDLGNVYDINKIEYLPRKDAGNGTFLTVQYKVSIDGKDWSQPLTTDFTCDESTKTFDLKTLSTFCHKRNIITLRYMKLKILNSVGNFGSGRQILFYTPPE</sequence>
<dbReference type="InterPro" id="IPR000421">
    <property type="entry name" value="FA58C"/>
</dbReference>
<dbReference type="PROSITE" id="PS50853">
    <property type="entry name" value="FN3"/>
    <property type="match status" value="1"/>
</dbReference>
<dbReference type="SUPFAM" id="SSF51011">
    <property type="entry name" value="Glycosyl hydrolase domain"/>
    <property type="match status" value="1"/>
</dbReference>
<proteinExistence type="inferred from homology"/>
<gene>
    <name evidence="6 7" type="primary">LOC113509377</name>
</gene>
<keyword evidence="2" id="KW-0378">Hydrolase</keyword>
<dbReference type="GeneID" id="113509377"/>
<evidence type="ECO:0000313" key="5">
    <source>
        <dbReference type="Proteomes" id="UP001652740"/>
    </source>
</evidence>
<feature type="domain" description="F5/8 type C" evidence="3">
    <location>
        <begin position="921"/>
        <end position="1065"/>
    </location>
</feature>
<dbReference type="GO" id="GO:0090599">
    <property type="term" value="F:alpha-glucosidase activity"/>
    <property type="evidence" value="ECO:0007669"/>
    <property type="project" value="UniProtKB-ARBA"/>
</dbReference>
<dbReference type="InterPro" id="IPR051816">
    <property type="entry name" value="Glycosyl_Hydrolase_31"/>
</dbReference>
<dbReference type="InterPro" id="IPR008979">
    <property type="entry name" value="Galactose-bd-like_sf"/>
</dbReference>
<dbReference type="RefSeq" id="XP_031767110.2">
    <property type="nucleotide sequence ID" value="XM_031911250.2"/>
</dbReference>
<dbReference type="SUPFAM" id="SSF51445">
    <property type="entry name" value="(Trans)glycosidases"/>
    <property type="match status" value="1"/>
</dbReference>
<dbReference type="Gene3D" id="2.60.40.10">
    <property type="entry name" value="Immunoglobulins"/>
    <property type="match status" value="1"/>
</dbReference>
<name>A0A6J1W726_GALME</name>
<dbReference type="PROSITE" id="PS50022">
    <property type="entry name" value="FA58C_3"/>
    <property type="match status" value="1"/>
</dbReference>
<dbReference type="InterPro" id="IPR013780">
    <property type="entry name" value="Glyco_hydro_b"/>
</dbReference>
<dbReference type="InterPro" id="IPR048395">
    <property type="entry name" value="Glyco_hydro_31_C"/>
</dbReference>
<dbReference type="PANTHER" id="PTHR43863:SF2">
    <property type="entry name" value="MALTASE-GLUCOAMYLASE"/>
    <property type="match status" value="1"/>
</dbReference>
<dbReference type="InterPro" id="IPR000322">
    <property type="entry name" value="Glyco_hydro_31_TIM"/>
</dbReference>
<evidence type="ECO:0000259" key="4">
    <source>
        <dbReference type="PROSITE" id="PS50853"/>
    </source>
</evidence>
<dbReference type="CDD" id="cd00063">
    <property type="entry name" value="FN3"/>
    <property type="match status" value="1"/>
</dbReference>
<dbReference type="RefSeq" id="XP_026748498.2">
    <property type="nucleotide sequence ID" value="XM_026892697.3"/>
</dbReference>
<dbReference type="GO" id="GO:0005975">
    <property type="term" value="P:carbohydrate metabolic process"/>
    <property type="evidence" value="ECO:0007669"/>
    <property type="project" value="InterPro"/>
</dbReference>
<feature type="domain" description="Fibronectin type-III" evidence="4">
    <location>
        <begin position="848"/>
        <end position="931"/>
    </location>
</feature>
<dbReference type="Gene3D" id="2.60.40.1180">
    <property type="entry name" value="Golgi alpha-mannosidase II"/>
    <property type="match status" value="2"/>
</dbReference>
<dbReference type="AlphaFoldDB" id="A0A6J1W726"/>
<dbReference type="SUPFAM" id="SSF49785">
    <property type="entry name" value="Galactose-binding domain-like"/>
    <property type="match status" value="1"/>
</dbReference>
<dbReference type="InterPro" id="IPR013783">
    <property type="entry name" value="Ig-like_fold"/>
</dbReference>
<evidence type="ECO:0000313" key="6">
    <source>
        <dbReference type="RefSeq" id="XP_026748498.2"/>
    </source>
</evidence>
<evidence type="ECO:0000259" key="3">
    <source>
        <dbReference type="PROSITE" id="PS50022"/>
    </source>
</evidence>
<keyword evidence="5" id="KW-1185">Reference proteome</keyword>
<evidence type="ECO:0000256" key="2">
    <source>
        <dbReference type="RuleBase" id="RU361185"/>
    </source>
</evidence>
<dbReference type="Pfam" id="PF13802">
    <property type="entry name" value="Gal_mutarotas_2"/>
    <property type="match status" value="1"/>
</dbReference>
<comment type="similarity">
    <text evidence="1 2">Belongs to the glycosyl hydrolase 31 family.</text>
</comment>
<dbReference type="SUPFAM" id="SSF49265">
    <property type="entry name" value="Fibronectin type III"/>
    <property type="match status" value="1"/>
</dbReference>
<evidence type="ECO:0000313" key="7">
    <source>
        <dbReference type="RefSeq" id="XP_031767110.2"/>
    </source>
</evidence>
<reference evidence="6 7" key="1">
    <citation type="submission" date="2025-05" db="UniProtKB">
        <authorList>
            <consortium name="RefSeq"/>
        </authorList>
    </citation>
    <scope>IDENTIFICATION</scope>
    <source>
        <tissue evidence="6 7">Whole larvae</tissue>
    </source>
</reference>
<dbReference type="InterPro" id="IPR017853">
    <property type="entry name" value="GH"/>
</dbReference>
<dbReference type="CDD" id="cd14752">
    <property type="entry name" value="GH31_N"/>
    <property type="match status" value="1"/>
</dbReference>
<dbReference type="Gene3D" id="2.60.120.260">
    <property type="entry name" value="Galactose-binding domain-like"/>
    <property type="match status" value="1"/>
</dbReference>
<evidence type="ECO:0000256" key="1">
    <source>
        <dbReference type="ARBA" id="ARBA00007806"/>
    </source>
</evidence>
<dbReference type="InterPro" id="IPR033403">
    <property type="entry name" value="DUF5110"/>
</dbReference>
<dbReference type="Pfam" id="PF01055">
    <property type="entry name" value="Glyco_hydro_31_2nd"/>
    <property type="match status" value="1"/>
</dbReference>